<keyword evidence="3" id="KW-1185">Reference proteome</keyword>
<name>A0A1H6HP66_9EURY</name>
<dbReference type="OrthoDB" id="147060at2157"/>
<evidence type="ECO:0000313" key="2">
    <source>
        <dbReference type="EMBL" id="SEH37647.1"/>
    </source>
</evidence>
<dbReference type="Proteomes" id="UP000199215">
    <property type="component" value="Unassembled WGS sequence"/>
</dbReference>
<feature type="transmembrane region" description="Helical" evidence="1">
    <location>
        <begin position="547"/>
        <end position="567"/>
    </location>
</feature>
<dbReference type="RefSeq" id="WP_092813153.1">
    <property type="nucleotide sequence ID" value="NZ_FNWU01000001.1"/>
</dbReference>
<protein>
    <submittedName>
        <fullName evidence="2">Flp pilus assembly protein TadB</fullName>
    </submittedName>
</protein>
<evidence type="ECO:0000256" key="1">
    <source>
        <dbReference type="SAM" id="Phobius"/>
    </source>
</evidence>
<dbReference type="STRING" id="1267564.SAMN05192561_101234"/>
<feature type="transmembrane region" description="Helical" evidence="1">
    <location>
        <begin position="312"/>
        <end position="332"/>
    </location>
</feature>
<proteinExistence type="predicted"/>
<keyword evidence="1" id="KW-0812">Transmembrane</keyword>
<dbReference type="AlphaFoldDB" id="A0A1H6HP66"/>
<keyword evidence="1" id="KW-1133">Transmembrane helix</keyword>
<accession>A0A1H6HP66</accession>
<organism evidence="2 3">
    <name type="scientific">Halopenitus malekzadehii</name>
    <dbReference type="NCBI Taxonomy" id="1267564"/>
    <lineage>
        <taxon>Archaea</taxon>
        <taxon>Methanobacteriati</taxon>
        <taxon>Methanobacteriota</taxon>
        <taxon>Stenosarchaea group</taxon>
        <taxon>Halobacteria</taxon>
        <taxon>Halobacteriales</taxon>
        <taxon>Haloferacaceae</taxon>
        <taxon>Halopenitus</taxon>
    </lineage>
</organism>
<feature type="transmembrane region" description="Helical" evidence="1">
    <location>
        <begin position="287"/>
        <end position="306"/>
    </location>
</feature>
<dbReference type="EMBL" id="FNWU01000001">
    <property type="protein sequence ID" value="SEH37647.1"/>
    <property type="molecule type" value="Genomic_DNA"/>
</dbReference>
<keyword evidence="1" id="KW-0472">Membrane</keyword>
<feature type="transmembrane region" description="Helical" evidence="1">
    <location>
        <begin position="210"/>
        <end position="230"/>
    </location>
</feature>
<feature type="transmembrane region" description="Helical" evidence="1">
    <location>
        <begin position="242"/>
        <end position="266"/>
    </location>
</feature>
<reference evidence="2 3" key="1">
    <citation type="submission" date="2016-10" db="EMBL/GenBank/DDBJ databases">
        <authorList>
            <person name="de Groot N.N."/>
        </authorList>
    </citation>
    <scope>NUCLEOTIDE SEQUENCE [LARGE SCALE GENOMIC DNA]</scope>
    <source>
        <strain evidence="2 3">IBRC-M10418</strain>
    </source>
</reference>
<feature type="transmembrane region" description="Helical" evidence="1">
    <location>
        <begin position="579"/>
        <end position="604"/>
    </location>
</feature>
<gene>
    <name evidence="2" type="ORF">SAMN05192561_101234</name>
</gene>
<feature type="transmembrane region" description="Helical" evidence="1">
    <location>
        <begin position="46"/>
        <end position="77"/>
    </location>
</feature>
<evidence type="ECO:0000313" key="3">
    <source>
        <dbReference type="Proteomes" id="UP000199215"/>
    </source>
</evidence>
<sequence>MNGDRLETCRIDDSKPTDTELARALRFLDDERTAADIERSARRMGLLIGCLGSLIGIATTGGIGGIPIAAAIGWAAYEGRRRSPRWLAALRRTRALGAAPGIVGRIVLRMRLEPSTERAVEFAAATGSGPLAESLTAAAARSRSNPGSGLRTFAEEWTPWFPALERAGTRIRAAASAPRERRERGLDRALEAVTAGTTDRMAAFIGDVQAPVSGIYAFGVLLPLALIALLPAARATGLPVGAWTMGVVYVLVLPSVLLAASGWLLLRRPVAFPPPRIGPNHPDVPAGYGRPIGAGVLAGIGGWIIGGAVVPWSAPIVAIGLGSGVGIGLFALPRRRVLSRIRSIETALPDALSSIGGAVADGVAVERAVRHVGETMDGPAGAAFAAAGRRSRTLRVDVESALVGEEGPFADVPSPRVQGAVALLSIAAREGQPTGDVVIEHADQLEELRSLERDATRQLQTVTRTLSNTATVFGPLVGGATVALAAGMDGGAIAGSGGLDPAMGSMLSGTSATGAGAGASAAAATAGSGTATSTGAAPIVEPIPVPVLGRIVGTYVLLLSAILTGLSTTISSGLDTTLIAYRIGIAVPTATGTYIAAFVGAGLVL</sequence>